<keyword evidence="4" id="KW-0378">Hydrolase</keyword>
<feature type="active site" description="Acyl-ester intermediate" evidence="8">
    <location>
        <position position="65"/>
    </location>
</feature>
<feature type="binding site" evidence="9">
    <location>
        <position position="254"/>
    </location>
    <ligand>
        <name>substrate</name>
    </ligand>
</feature>
<dbReference type="PANTHER" id="PTHR21581:SF11">
    <property type="entry name" value="D-ALANYL-D-ALANINE CARBOXYPEPTIDASE DACA"/>
    <property type="match status" value="1"/>
</dbReference>
<evidence type="ECO:0000256" key="3">
    <source>
        <dbReference type="ARBA" id="ARBA00022729"/>
    </source>
</evidence>
<evidence type="ECO:0000259" key="11">
    <source>
        <dbReference type="Pfam" id="PF00768"/>
    </source>
</evidence>
<comment type="caution">
    <text evidence="12">The sequence shown here is derived from an EMBL/GenBank/DDBJ whole genome shotgun (WGS) entry which is preliminary data.</text>
</comment>
<dbReference type="EMBL" id="MUYF01000003">
    <property type="protein sequence ID" value="OOL81903.1"/>
    <property type="molecule type" value="Genomic_DNA"/>
</dbReference>
<dbReference type="GO" id="GO:0071555">
    <property type="term" value="P:cell wall organization"/>
    <property type="evidence" value="ECO:0007669"/>
    <property type="project" value="UniProtKB-KW"/>
</dbReference>
<evidence type="ECO:0000256" key="10">
    <source>
        <dbReference type="RuleBase" id="RU004016"/>
    </source>
</evidence>
<dbReference type="InterPro" id="IPR012338">
    <property type="entry name" value="Beta-lactam/transpept-like"/>
</dbReference>
<comment type="function">
    <text evidence="1">Removes C-terminal D-alanyl residues from sugar-peptide cell wall precursors.</text>
</comment>
<dbReference type="SUPFAM" id="SSF56601">
    <property type="entry name" value="beta-lactamase/transpeptidase-like"/>
    <property type="match status" value="1"/>
</dbReference>
<evidence type="ECO:0000256" key="1">
    <source>
        <dbReference type="ARBA" id="ARBA00003217"/>
    </source>
</evidence>
<evidence type="ECO:0000256" key="2">
    <source>
        <dbReference type="ARBA" id="ARBA00007164"/>
    </source>
</evidence>
<name>A0A1S8KQI5_9LACT</name>
<evidence type="ECO:0000313" key="12">
    <source>
        <dbReference type="EMBL" id="OOL81903.1"/>
    </source>
</evidence>
<protein>
    <recommendedName>
        <fullName evidence="11">Peptidase S11 D-alanyl-D-alanine carboxypeptidase A N-terminal domain-containing protein</fullName>
    </recommendedName>
</protein>
<keyword evidence="6" id="KW-0573">Peptidoglycan synthesis</keyword>
<evidence type="ECO:0000256" key="6">
    <source>
        <dbReference type="ARBA" id="ARBA00022984"/>
    </source>
</evidence>
<dbReference type="PANTHER" id="PTHR21581">
    <property type="entry name" value="D-ALANYL-D-ALANINE CARBOXYPEPTIDASE"/>
    <property type="match status" value="1"/>
</dbReference>
<evidence type="ECO:0000256" key="8">
    <source>
        <dbReference type="PIRSR" id="PIRSR618044-1"/>
    </source>
</evidence>
<dbReference type="GO" id="GO:0009002">
    <property type="term" value="F:serine-type D-Ala-D-Ala carboxypeptidase activity"/>
    <property type="evidence" value="ECO:0007669"/>
    <property type="project" value="InterPro"/>
</dbReference>
<keyword evidence="3" id="KW-0732">Signal</keyword>
<comment type="similarity">
    <text evidence="2 10">Belongs to the peptidase S11 family.</text>
</comment>
<feature type="active site" evidence="8">
    <location>
        <position position="129"/>
    </location>
</feature>
<dbReference type="InterPro" id="IPR001967">
    <property type="entry name" value="Peptidase_S11_N"/>
</dbReference>
<feature type="domain" description="Peptidase S11 D-alanyl-D-alanine carboxypeptidase A N-terminal" evidence="11">
    <location>
        <begin position="31"/>
        <end position="283"/>
    </location>
</feature>
<sequence length="437" mass="48185">MKQVMHKLIGMVGVALILIFIQPIPALAGFANAPDVPAESAVLIDAESGQVLVDQQGHEVREIASTTKMIVQYITLSKIHAGELDWEEPVNISDYVMDLTEDPKLANLPLNQEDTFTVRELFMGMSIASANAMTVALAEHIAGSEEAFVTQMRELMTDWGLEDAHLVNATGLNNEDLQGGPLLNTATDDENRMSARSLAAIAQRLVTDFPEILEITALTSYTYRPDSPAEQDVSSYNFMLPGFPYAYPGVKGLKTGTTINAGGSFVGYLDQEPTPLISVVLHAGDGFMDKFSRFDATAKLFDYAMADLEYIDVPQVNLHHEELIDYPVADGTIETVDLEIEGNLPVYLPEEVADLYEVTYEMDPAAVDKNKQLQPPFVAGETVGTATVHPTEAGLDYLGDLPEDYFTFPIVTTEASEQLNIFQRLQRNISQWWKNLR</sequence>
<dbReference type="Gene3D" id="3.40.710.10">
    <property type="entry name" value="DD-peptidase/beta-lactamase superfamily"/>
    <property type="match status" value="1"/>
</dbReference>
<proteinExistence type="inferred from homology"/>
<evidence type="ECO:0000256" key="4">
    <source>
        <dbReference type="ARBA" id="ARBA00022801"/>
    </source>
</evidence>
<evidence type="ECO:0000256" key="7">
    <source>
        <dbReference type="ARBA" id="ARBA00023316"/>
    </source>
</evidence>
<dbReference type="PRINTS" id="PR00725">
    <property type="entry name" value="DADACBPTASE1"/>
</dbReference>
<dbReference type="GO" id="GO:0008360">
    <property type="term" value="P:regulation of cell shape"/>
    <property type="evidence" value="ECO:0007669"/>
    <property type="project" value="UniProtKB-KW"/>
</dbReference>
<dbReference type="GO" id="GO:0009252">
    <property type="term" value="P:peptidoglycan biosynthetic process"/>
    <property type="evidence" value="ECO:0007669"/>
    <property type="project" value="UniProtKB-KW"/>
</dbReference>
<dbReference type="GO" id="GO:0006508">
    <property type="term" value="P:proteolysis"/>
    <property type="evidence" value="ECO:0007669"/>
    <property type="project" value="InterPro"/>
</dbReference>
<evidence type="ECO:0000313" key="13">
    <source>
        <dbReference type="Proteomes" id="UP000190409"/>
    </source>
</evidence>
<evidence type="ECO:0000256" key="9">
    <source>
        <dbReference type="PIRSR" id="PIRSR618044-2"/>
    </source>
</evidence>
<keyword evidence="7" id="KW-0961">Cell wall biogenesis/degradation</keyword>
<organism evidence="12 13">
    <name type="scientific">Dolosigranulum pigrum</name>
    <dbReference type="NCBI Taxonomy" id="29394"/>
    <lineage>
        <taxon>Bacteria</taxon>
        <taxon>Bacillati</taxon>
        <taxon>Bacillota</taxon>
        <taxon>Bacilli</taxon>
        <taxon>Lactobacillales</taxon>
        <taxon>Carnobacteriaceae</taxon>
        <taxon>Dolosigranulum</taxon>
    </lineage>
</organism>
<dbReference type="InterPro" id="IPR018044">
    <property type="entry name" value="Peptidase_S11"/>
</dbReference>
<dbReference type="InterPro" id="IPR015956">
    <property type="entry name" value="Peniciliin-bd_prot_C_sf"/>
</dbReference>
<dbReference type="SUPFAM" id="SSF69189">
    <property type="entry name" value="Penicillin-binding protein associated domain"/>
    <property type="match status" value="1"/>
</dbReference>
<keyword evidence="5" id="KW-0133">Cell shape</keyword>
<dbReference type="Pfam" id="PF00768">
    <property type="entry name" value="Peptidase_S11"/>
    <property type="match status" value="1"/>
</dbReference>
<feature type="active site" description="Proton acceptor" evidence="8">
    <location>
        <position position="68"/>
    </location>
</feature>
<dbReference type="Proteomes" id="UP000190409">
    <property type="component" value="Unassembled WGS sequence"/>
</dbReference>
<evidence type="ECO:0000256" key="5">
    <source>
        <dbReference type="ARBA" id="ARBA00022960"/>
    </source>
</evidence>
<reference evidence="12 13" key="1">
    <citation type="submission" date="2017-01" db="EMBL/GenBank/DDBJ databases">
        <title>Complete Genome Sequence of Dolosigranulum pigrum isolated from a Patient with interstitial lung disease.</title>
        <authorList>
            <person name="Mukhopadhyay R."/>
            <person name="Joaquin J."/>
            <person name="Hogue R."/>
            <person name="Fitzgerald S."/>
            <person name="Jospin G."/>
            <person name="Eisen J.A."/>
            <person name="Chaturvedi V."/>
        </authorList>
    </citation>
    <scope>NUCLEOTIDE SEQUENCE [LARGE SCALE GENOMIC DNA]</scope>
    <source>
        <strain evidence="12 13">15S00348</strain>
    </source>
</reference>
<gene>
    <name evidence="12" type="ORF">BWX42_09555</name>
</gene>
<dbReference type="AlphaFoldDB" id="A0A1S8KQI5"/>
<accession>A0A1S8KQI5</accession>